<geneLocation type="plasmid" evidence="2">
    <name>pmsr2c</name>
</geneLocation>
<dbReference type="Proteomes" id="UP000424872">
    <property type="component" value="Plasmid pMSR2C"/>
</dbReference>
<dbReference type="AlphaFoldDB" id="A0AAP9HBI6"/>
<protein>
    <submittedName>
        <fullName evidence="1">Uncharacterized protein</fullName>
    </submittedName>
</protein>
<reference evidence="2" key="1">
    <citation type="submission" date="2017-11" db="EMBL/GenBank/DDBJ databases">
        <title>Genome sequence of Pantoea sp. MSR2.</title>
        <authorList>
            <person name="Nascimento F.X."/>
        </authorList>
    </citation>
    <scope>NUCLEOTIDE SEQUENCE [LARGE SCALE GENOMIC DNA]</scope>
    <source>
        <strain evidence="2">MSR2</strain>
        <plasmid evidence="2">pmsr2c</plasmid>
    </source>
</reference>
<organism evidence="1 2">
    <name type="scientific">Pantoea phytobeneficialis</name>
    <dbReference type="NCBI Taxonomy" id="2052056"/>
    <lineage>
        <taxon>Bacteria</taxon>
        <taxon>Pseudomonadati</taxon>
        <taxon>Pseudomonadota</taxon>
        <taxon>Gammaproteobacteria</taxon>
        <taxon>Enterobacterales</taxon>
        <taxon>Erwiniaceae</taxon>
        <taxon>Pantoea</taxon>
    </lineage>
</organism>
<dbReference type="EMBL" id="CP024639">
    <property type="protein sequence ID" value="QGR09811.1"/>
    <property type="molecule type" value="Genomic_DNA"/>
</dbReference>
<sequence>MAESGFHCELPFRYIGLPVRRKLTRMMLMMKKSESRALQHSGNPSSYRHAVDYVRGVMDAAMLRGELRYRPTEEVVRFYLSQLNELSILLAGSCWTNFELRCEVRRRTEVFIEKYAAVSRG</sequence>
<dbReference type="KEGG" id="ppho:CTZ24_24620"/>
<gene>
    <name evidence="1" type="ORF">CTZ24_24620</name>
</gene>
<evidence type="ECO:0000313" key="2">
    <source>
        <dbReference type="Proteomes" id="UP000424872"/>
    </source>
</evidence>
<evidence type="ECO:0000313" key="1">
    <source>
        <dbReference type="EMBL" id="QGR09811.1"/>
    </source>
</evidence>
<keyword evidence="1" id="KW-0614">Plasmid</keyword>
<accession>A0AAP9HBI6</accession>
<proteinExistence type="predicted"/>
<name>A0AAP9HBI6_9GAMM</name>